<proteinExistence type="predicted"/>
<dbReference type="Proteomes" id="UP000317078">
    <property type="component" value="Unassembled WGS sequence"/>
</dbReference>
<evidence type="ECO:0000313" key="2">
    <source>
        <dbReference type="Proteomes" id="UP000317078"/>
    </source>
</evidence>
<sequence>MSLRSGSDCRLQSELRSVLATLQCLSDYAAEQGDSRSSSILGNAAGLLELSLVTPGAQVPMRPTVPTREQLAAALA</sequence>
<organism evidence="1 2">
    <name type="scientific">Muricoccus nepalensis</name>
    <dbReference type="NCBI Taxonomy" id="1854500"/>
    <lineage>
        <taxon>Bacteria</taxon>
        <taxon>Pseudomonadati</taxon>
        <taxon>Pseudomonadota</taxon>
        <taxon>Alphaproteobacteria</taxon>
        <taxon>Acetobacterales</taxon>
        <taxon>Roseomonadaceae</taxon>
        <taxon>Muricoccus</taxon>
    </lineage>
</organism>
<protein>
    <submittedName>
        <fullName evidence="1">Uncharacterized protein</fullName>
    </submittedName>
</protein>
<reference evidence="1 2" key="1">
    <citation type="journal article" date="2019" name="Environ. Microbiol.">
        <title>Species interactions and distinct microbial communities in high Arctic permafrost affected cryosols are associated with the CH4 and CO2 gas fluxes.</title>
        <authorList>
            <person name="Altshuler I."/>
            <person name="Hamel J."/>
            <person name="Turney S."/>
            <person name="Magnuson E."/>
            <person name="Levesque R."/>
            <person name="Greer C."/>
            <person name="Whyte L.G."/>
        </authorList>
    </citation>
    <scope>NUCLEOTIDE SEQUENCE [LARGE SCALE GENOMIC DNA]</scope>
    <source>
        <strain evidence="1 2">S9.3B</strain>
    </source>
</reference>
<evidence type="ECO:0000313" key="1">
    <source>
        <dbReference type="EMBL" id="TPG53293.1"/>
    </source>
</evidence>
<comment type="caution">
    <text evidence="1">The sequence shown here is derived from an EMBL/GenBank/DDBJ whole genome shotgun (WGS) entry which is preliminary data.</text>
</comment>
<name>A0A502FWH9_9PROT</name>
<dbReference type="EMBL" id="RCZP01000018">
    <property type="protein sequence ID" value="TPG53293.1"/>
    <property type="molecule type" value="Genomic_DNA"/>
</dbReference>
<accession>A0A502FWH9</accession>
<keyword evidence="2" id="KW-1185">Reference proteome</keyword>
<gene>
    <name evidence="1" type="ORF">EAH89_17400</name>
</gene>
<dbReference type="AlphaFoldDB" id="A0A502FWH9"/>